<evidence type="ECO:0000313" key="2">
    <source>
        <dbReference type="Proteomes" id="UP000007360"/>
    </source>
</evidence>
<protein>
    <submittedName>
        <fullName evidence="1">Uncharacterized protein</fullName>
    </submittedName>
</protein>
<dbReference type="PATRIC" id="fig|1204725.3.peg.779"/>
<dbReference type="OrthoDB" id="387406at2157"/>
<dbReference type="Proteomes" id="UP000007360">
    <property type="component" value="Unassembled WGS sequence"/>
</dbReference>
<name>K2RUX9_METFP</name>
<reference evidence="1 2" key="1">
    <citation type="journal article" date="2012" name="J. Bacteriol.">
        <title>Draft genome sequence of Methanobacterium formicicum DSM 3637, an archaebacterium isolated from the methane producer amoeba Pelomyxa palustris.</title>
        <authorList>
            <person name="Gutierrez G."/>
        </authorList>
    </citation>
    <scope>NUCLEOTIDE SEQUENCE [LARGE SCALE GENOMIC DNA]</scope>
    <source>
        <strain evidence="2">DSM 3637 / PP1</strain>
    </source>
</reference>
<comment type="caution">
    <text evidence="1">The sequence shown here is derived from an EMBL/GenBank/DDBJ whole genome shotgun (WGS) entry which is preliminary data.</text>
</comment>
<accession>K2RUX9</accession>
<keyword evidence="2" id="KW-1185">Reference proteome</keyword>
<dbReference type="RefSeq" id="WP_004029981.1">
    <property type="nucleotide sequence ID" value="NZ_AMPO01000002.1"/>
</dbReference>
<organism evidence="1 2">
    <name type="scientific">Methanobacterium formicicum (strain DSM 3637 / PP1)</name>
    <dbReference type="NCBI Taxonomy" id="1204725"/>
    <lineage>
        <taxon>Archaea</taxon>
        <taxon>Methanobacteriati</taxon>
        <taxon>Methanobacteriota</taxon>
        <taxon>Methanomada group</taxon>
        <taxon>Methanobacteria</taxon>
        <taxon>Methanobacteriales</taxon>
        <taxon>Methanobacteriaceae</taxon>
        <taxon>Methanobacterium</taxon>
    </lineage>
</organism>
<dbReference type="InterPro" id="IPR043733">
    <property type="entry name" value="DUF5677"/>
</dbReference>
<sequence length="474" mass="55647">MNNKNRSSLDDHQKKGKKLIPPLKQISNLDFTSWHNRLPEYLYAALLTANLSQEEYLIKFRLMVEHFAYVEEDLRPEDLSLTSLSKCDKSFLSNALHTLFDDKEIKSILKPLLLFEELPAYSIWKDIIGSEASEEDWNILKIAIGKTLYHNSQASTDIRWLCVVYKMACGNIRINEDLIDIMNNVWDYPYEGDLKEVRPTIRVLEGSLAYWAENSAKWVTKFWEECLFRTTPEVLVRKRNSHYKIDEELSKRFKTIWNKLFQRFYDTLETSDADAKHDASFGLVMYSLRIITECVNRNTGNYLIGRILLRSLVENYITFAYLVKKDKIELWESYRRYGAGQAKLVSLKAEKYESDPSFISFDDVNEIANEDMREEFVDIDLGHWAGVDLRKMSEYSDTKKTYDKYYDWTSGYSHGNWAAVRDSIYTTDFNPLHKLMRVPSPKLDFNDIIGDMMEIMNLQLSLLSELYELEDLTI</sequence>
<dbReference type="Pfam" id="PF18928">
    <property type="entry name" value="DUF5677"/>
    <property type="match status" value="1"/>
</dbReference>
<proteinExistence type="predicted"/>
<dbReference type="AlphaFoldDB" id="K2RUX9"/>
<evidence type="ECO:0000313" key="1">
    <source>
        <dbReference type="EMBL" id="EKF86590.1"/>
    </source>
</evidence>
<gene>
    <name evidence="1" type="ORF">A994_03868</name>
</gene>
<dbReference type="EMBL" id="AMPO01000002">
    <property type="protein sequence ID" value="EKF86590.1"/>
    <property type="molecule type" value="Genomic_DNA"/>
</dbReference>